<dbReference type="GeneID" id="58089982"/>
<dbReference type="GO" id="GO:0004590">
    <property type="term" value="F:orotidine-5'-phosphate decarboxylase activity"/>
    <property type="evidence" value="ECO:0007669"/>
    <property type="project" value="UniProtKB-UniRule"/>
</dbReference>
<dbReference type="Proteomes" id="UP000293637">
    <property type="component" value="Unassembled WGS sequence"/>
</dbReference>
<evidence type="ECO:0000313" key="15">
    <source>
        <dbReference type="EMBL" id="TBW72776.1"/>
    </source>
</evidence>
<dbReference type="EC" id="4.1.1.23" evidence="10"/>
<reference evidence="15 16" key="1">
    <citation type="journal article" date="2019" name="Sci. Transl. Med.">
        <title>Quorum sensing between bacterial species on the skin protects against epidermal injury in atopic dermatitis.</title>
        <authorList>
            <person name="Williams M.R."/>
        </authorList>
    </citation>
    <scope>NUCLEOTIDE SEQUENCE [LARGE SCALE GENOMIC DNA]</scope>
    <source>
        <strain evidence="15 16">E7</strain>
    </source>
</reference>
<dbReference type="PROSITE" id="PS00156">
    <property type="entry name" value="OMPDECASE"/>
    <property type="match status" value="1"/>
</dbReference>
<evidence type="ECO:0000256" key="7">
    <source>
        <dbReference type="ARBA" id="ARBA00023239"/>
    </source>
</evidence>
<keyword evidence="5 10" id="KW-0210">Decarboxylase</keyword>
<evidence type="ECO:0000256" key="5">
    <source>
        <dbReference type="ARBA" id="ARBA00022793"/>
    </source>
</evidence>
<evidence type="ECO:0000313" key="16">
    <source>
        <dbReference type="Proteomes" id="UP000293637"/>
    </source>
</evidence>
<evidence type="ECO:0000256" key="6">
    <source>
        <dbReference type="ARBA" id="ARBA00022975"/>
    </source>
</evidence>
<dbReference type="Pfam" id="PF00215">
    <property type="entry name" value="OMPdecase"/>
    <property type="match status" value="1"/>
</dbReference>
<feature type="active site" description="For OMPdecase activity" evidence="11">
    <location>
        <position position="63"/>
    </location>
</feature>
<sequence length="230" mass="25495">MKNLPIIALDFESTDKVNDFLNQFNEPLFVKVGMELFYQSGPQFIRDIKARGHDIFLDLKLHDIPHTVNKAMQGLAKLDVDLVNVHAAGGTLMMQEAMKGLRVFNQNTKLIAVTQLTSTTEAMLHQEQNIQTSIEEAVLNYAQLTQQAGLDGVVCSPLEARLLTEHLGADFLKVTPGIRPKGVTADDQQRITTPEDAKQLGSTHIVVGRPITQSGHPVESYHSIKESWLS</sequence>
<feature type="binding site" evidence="10 12">
    <location>
        <position position="10"/>
    </location>
    <ligand>
        <name>substrate</name>
    </ligand>
</feature>
<feature type="binding site" evidence="10 12">
    <location>
        <position position="117"/>
    </location>
    <ligand>
        <name>substrate</name>
    </ligand>
</feature>
<feature type="active site" description="For OMPdecase activity" evidence="11">
    <location>
        <position position="58"/>
    </location>
</feature>
<comment type="function">
    <text evidence="1">Catalyzes the condensation of ribulose 5-phosphate with formaldehyde to form 3-hexulose 6-phosphate.</text>
</comment>
<comment type="function">
    <text evidence="2 10">Catalyzes the decarboxylation of orotidine 5'-monophosphate (OMP) to uridine 5'-monophosphate (UMP).</text>
</comment>
<comment type="subunit">
    <text evidence="4 10">Homodimer.</text>
</comment>
<dbReference type="PANTHER" id="PTHR32119:SF2">
    <property type="entry name" value="OROTIDINE 5'-PHOSPHATE DECARBOXYLASE"/>
    <property type="match status" value="1"/>
</dbReference>
<dbReference type="EMBL" id="SCHB01000002">
    <property type="protein sequence ID" value="TBW72776.1"/>
    <property type="molecule type" value="Genomic_DNA"/>
</dbReference>
<feature type="binding site" evidence="10">
    <location>
        <begin position="58"/>
        <end position="67"/>
    </location>
    <ligand>
        <name>substrate</name>
    </ligand>
</feature>
<evidence type="ECO:0000256" key="9">
    <source>
        <dbReference type="ARBA" id="ARBA00061012"/>
    </source>
</evidence>
<protein>
    <recommendedName>
        <fullName evidence="10">Orotidine 5'-phosphate decarboxylase</fullName>
        <ecNumber evidence="10">4.1.1.23</ecNumber>
    </recommendedName>
    <alternativeName>
        <fullName evidence="10">OMP decarboxylase</fullName>
        <shortName evidence="10">OMPDCase</shortName>
        <shortName evidence="10">OMPdecase</shortName>
    </alternativeName>
</protein>
<dbReference type="AlphaFoldDB" id="A0A4Q9WBR4"/>
<dbReference type="NCBIfam" id="TIGR01740">
    <property type="entry name" value="pyrF"/>
    <property type="match status" value="1"/>
</dbReference>
<keyword evidence="6 10" id="KW-0665">Pyrimidine biosynthesis</keyword>
<gene>
    <name evidence="10" type="primary">pyrF</name>
    <name evidence="15" type="ORF">EQ812_02750</name>
</gene>
<feature type="binding site" evidence="10 12">
    <location>
        <position position="31"/>
    </location>
    <ligand>
        <name>substrate</name>
    </ligand>
</feature>
<dbReference type="InterPro" id="IPR001754">
    <property type="entry name" value="OMPdeCOase_dom"/>
</dbReference>
<dbReference type="InterPro" id="IPR014732">
    <property type="entry name" value="OMPdecase"/>
</dbReference>
<feature type="domain" description="Orotidine 5'-phosphate decarboxylase" evidence="14">
    <location>
        <begin position="4"/>
        <end position="224"/>
    </location>
</feature>
<evidence type="ECO:0000259" key="14">
    <source>
        <dbReference type="SMART" id="SM00934"/>
    </source>
</evidence>
<name>A0A4Q9WBR4_STALU</name>
<dbReference type="InterPro" id="IPR011060">
    <property type="entry name" value="RibuloseP-bd_barrel"/>
</dbReference>
<comment type="pathway">
    <text evidence="3 10 13">Pyrimidine metabolism; UMP biosynthesis via de novo pathway; UMP from orotate: step 2/2.</text>
</comment>
<dbReference type="InterPro" id="IPR018089">
    <property type="entry name" value="OMPdecase_AS"/>
</dbReference>
<evidence type="ECO:0000256" key="2">
    <source>
        <dbReference type="ARBA" id="ARBA00002356"/>
    </source>
</evidence>
<dbReference type="InterPro" id="IPR013785">
    <property type="entry name" value="Aldolase_TIM"/>
</dbReference>
<evidence type="ECO:0000256" key="8">
    <source>
        <dbReference type="ARBA" id="ARBA00049157"/>
    </source>
</evidence>
<dbReference type="RefSeq" id="WP_002493094.1">
    <property type="nucleotide sequence ID" value="NZ_AP021848.1"/>
</dbReference>
<dbReference type="CDD" id="cd04725">
    <property type="entry name" value="OMP_decarboxylase_like"/>
    <property type="match status" value="1"/>
</dbReference>
<dbReference type="Gene3D" id="3.20.20.70">
    <property type="entry name" value="Aldolase class I"/>
    <property type="match status" value="1"/>
</dbReference>
<dbReference type="PANTHER" id="PTHR32119">
    <property type="entry name" value="OROTIDINE 5'-PHOSPHATE DECARBOXYLASE"/>
    <property type="match status" value="1"/>
</dbReference>
<comment type="similarity">
    <text evidence="9 10">Belongs to the OMP decarboxylase family. Type 1 subfamily.</text>
</comment>
<dbReference type="SMART" id="SM00934">
    <property type="entry name" value="OMPdecase"/>
    <property type="match status" value="1"/>
</dbReference>
<evidence type="ECO:0000256" key="1">
    <source>
        <dbReference type="ARBA" id="ARBA00002272"/>
    </source>
</evidence>
<keyword evidence="7 10" id="KW-0456">Lyase</keyword>
<dbReference type="InterPro" id="IPR047596">
    <property type="entry name" value="OMPdecase_bac"/>
</dbReference>
<dbReference type="UniPathway" id="UPA00070">
    <property type="reaction ID" value="UER00120"/>
</dbReference>
<feature type="binding site" evidence="10 12">
    <location>
        <position position="208"/>
    </location>
    <ligand>
        <name>substrate</name>
    </ligand>
</feature>
<accession>A0A4Q9WBR4</accession>
<dbReference type="GO" id="GO:0006207">
    <property type="term" value="P:'de novo' pyrimidine nucleobase biosynthetic process"/>
    <property type="evidence" value="ECO:0007669"/>
    <property type="project" value="InterPro"/>
</dbReference>
<evidence type="ECO:0000256" key="11">
    <source>
        <dbReference type="PIRSR" id="PIRSR614732-1"/>
    </source>
</evidence>
<feature type="active site" description="For OMPdecase activity" evidence="11">
    <location>
        <position position="60"/>
    </location>
</feature>
<feature type="active site" description="Proton donor" evidence="10">
    <location>
        <position position="60"/>
    </location>
</feature>
<dbReference type="FunFam" id="3.20.20.70:FF:000015">
    <property type="entry name" value="Orotidine 5'-phosphate decarboxylase"/>
    <property type="match status" value="1"/>
</dbReference>
<feature type="binding site" evidence="10 12">
    <location>
        <position position="209"/>
    </location>
    <ligand>
        <name>substrate</name>
    </ligand>
</feature>
<dbReference type="HAMAP" id="MF_01200_B">
    <property type="entry name" value="OMPdecase_type1_B"/>
    <property type="match status" value="1"/>
</dbReference>
<evidence type="ECO:0000256" key="4">
    <source>
        <dbReference type="ARBA" id="ARBA00011738"/>
    </source>
</evidence>
<dbReference type="GO" id="GO:0005829">
    <property type="term" value="C:cytosol"/>
    <property type="evidence" value="ECO:0007669"/>
    <property type="project" value="TreeGrafter"/>
</dbReference>
<evidence type="ECO:0000256" key="3">
    <source>
        <dbReference type="ARBA" id="ARBA00004861"/>
    </source>
</evidence>
<feature type="binding site" evidence="10 12">
    <location>
        <position position="179"/>
    </location>
    <ligand>
        <name>substrate</name>
    </ligand>
</feature>
<proteinExistence type="inferred from homology"/>
<comment type="catalytic activity">
    <reaction evidence="8 10 13">
        <text>orotidine 5'-phosphate + H(+) = UMP + CO2</text>
        <dbReference type="Rhea" id="RHEA:11596"/>
        <dbReference type="ChEBI" id="CHEBI:15378"/>
        <dbReference type="ChEBI" id="CHEBI:16526"/>
        <dbReference type="ChEBI" id="CHEBI:57538"/>
        <dbReference type="ChEBI" id="CHEBI:57865"/>
        <dbReference type="EC" id="4.1.1.23"/>
    </reaction>
</comment>
<evidence type="ECO:0000256" key="10">
    <source>
        <dbReference type="HAMAP-Rule" id="MF_01200"/>
    </source>
</evidence>
<feature type="binding site" evidence="10 12">
    <location>
        <position position="188"/>
    </location>
    <ligand>
        <name>substrate</name>
    </ligand>
</feature>
<organism evidence="15 16">
    <name type="scientific">Staphylococcus lugdunensis</name>
    <dbReference type="NCBI Taxonomy" id="28035"/>
    <lineage>
        <taxon>Bacteria</taxon>
        <taxon>Bacillati</taxon>
        <taxon>Bacillota</taxon>
        <taxon>Bacilli</taxon>
        <taxon>Bacillales</taxon>
        <taxon>Staphylococcaceae</taxon>
        <taxon>Staphylococcus</taxon>
    </lineage>
</organism>
<evidence type="ECO:0000256" key="13">
    <source>
        <dbReference type="RuleBase" id="RU000512"/>
    </source>
</evidence>
<comment type="caution">
    <text evidence="15">The sequence shown here is derived from an EMBL/GenBank/DDBJ whole genome shotgun (WGS) entry which is preliminary data.</text>
</comment>
<dbReference type="NCBIfam" id="NF001273">
    <property type="entry name" value="PRK00230.1"/>
    <property type="match status" value="1"/>
</dbReference>
<dbReference type="SUPFAM" id="SSF51366">
    <property type="entry name" value="Ribulose-phoshate binding barrel"/>
    <property type="match status" value="1"/>
</dbReference>
<dbReference type="GO" id="GO:0044205">
    <property type="term" value="P:'de novo' UMP biosynthetic process"/>
    <property type="evidence" value="ECO:0007669"/>
    <property type="project" value="UniProtKB-UniRule"/>
</dbReference>
<evidence type="ECO:0000256" key="12">
    <source>
        <dbReference type="PIRSR" id="PIRSR614732-2"/>
    </source>
</evidence>